<dbReference type="AlphaFoldDB" id="A0A518F0P4"/>
<dbReference type="EMBL" id="CP036434">
    <property type="protein sequence ID" value="QDV09894.1"/>
    <property type="molecule type" value="Genomic_DNA"/>
</dbReference>
<feature type="transmembrane region" description="Helical" evidence="2">
    <location>
        <begin position="41"/>
        <end position="62"/>
    </location>
</feature>
<reference evidence="3 4" key="1">
    <citation type="submission" date="2019-02" db="EMBL/GenBank/DDBJ databases">
        <title>Deep-cultivation of Planctomycetes and their phenomic and genomic characterization uncovers novel biology.</title>
        <authorList>
            <person name="Wiegand S."/>
            <person name="Jogler M."/>
            <person name="Boedeker C."/>
            <person name="Pinto D."/>
            <person name="Vollmers J."/>
            <person name="Rivas-Marin E."/>
            <person name="Kohn T."/>
            <person name="Peeters S.H."/>
            <person name="Heuer A."/>
            <person name="Rast P."/>
            <person name="Oberbeckmann S."/>
            <person name="Bunk B."/>
            <person name="Jeske O."/>
            <person name="Meyerdierks A."/>
            <person name="Storesund J.E."/>
            <person name="Kallscheuer N."/>
            <person name="Luecker S."/>
            <person name="Lage O.M."/>
            <person name="Pohl T."/>
            <person name="Merkel B.J."/>
            <person name="Hornburger P."/>
            <person name="Mueller R.-W."/>
            <person name="Bruemmer F."/>
            <person name="Labrenz M."/>
            <person name="Spormann A.M."/>
            <person name="Op den Camp H."/>
            <person name="Overmann J."/>
            <person name="Amann R."/>
            <person name="Jetten M.S.M."/>
            <person name="Mascher T."/>
            <person name="Medema M.H."/>
            <person name="Devos D.P."/>
            <person name="Kaster A.-K."/>
            <person name="Ovreas L."/>
            <person name="Rohde M."/>
            <person name="Galperin M.Y."/>
            <person name="Jogler C."/>
        </authorList>
    </citation>
    <scope>NUCLEOTIDE SEQUENCE [LARGE SCALE GENOMIC DNA]</scope>
    <source>
        <strain evidence="3 4">Poly30</strain>
    </source>
</reference>
<proteinExistence type="predicted"/>
<dbReference type="OrthoDB" id="211174at2"/>
<accession>A0A518F0P4</accession>
<dbReference type="RefSeq" id="WP_145205101.1">
    <property type="nucleotide sequence ID" value="NZ_CP036434.1"/>
</dbReference>
<keyword evidence="2" id="KW-0812">Transmembrane</keyword>
<keyword evidence="2" id="KW-1133">Transmembrane helix</keyword>
<evidence type="ECO:0000256" key="1">
    <source>
        <dbReference type="SAM" id="MobiDB-lite"/>
    </source>
</evidence>
<protein>
    <recommendedName>
        <fullName evidence="5">DUF2459 domain-containing protein</fullName>
    </recommendedName>
</protein>
<dbReference type="InterPro" id="IPR011727">
    <property type="entry name" value="CHP02117"/>
</dbReference>
<keyword evidence="2" id="KW-0472">Membrane</keyword>
<dbReference type="Pfam" id="PF09601">
    <property type="entry name" value="DUF2459"/>
    <property type="match status" value="1"/>
</dbReference>
<feature type="compositionally biased region" description="Low complexity" evidence="1">
    <location>
        <begin position="10"/>
        <end position="21"/>
    </location>
</feature>
<dbReference type="Proteomes" id="UP000320390">
    <property type="component" value="Chromosome"/>
</dbReference>
<evidence type="ECO:0000256" key="2">
    <source>
        <dbReference type="SAM" id="Phobius"/>
    </source>
</evidence>
<evidence type="ECO:0000313" key="4">
    <source>
        <dbReference type="Proteomes" id="UP000320390"/>
    </source>
</evidence>
<feature type="region of interest" description="Disordered" evidence="1">
    <location>
        <begin position="1"/>
        <end position="28"/>
    </location>
</feature>
<keyword evidence="4" id="KW-1185">Reference proteome</keyword>
<evidence type="ECO:0008006" key="5">
    <source>
        <dbReference type="Google" id="ProtNLM"/>
    </source>
</evidence>
<name>A0A518F0P4_9BACT</name>
<sequence length="269" mass="29531">MTVEPPEGPTAPAAPHAGPPASNIERGGPGRAGLRRFLRWTLRWTLALLGLVVAVPVLYFGAAEIAMRITVDGTSEALEGSIDVYFFRSGPHVDVWVPAFHPEFTWREHLPEGFPLERHGYLAIGWGEREFYTKVPTWSDLTPGVAVRGALWPTPTAVRVKSYWGGPVHDDRCHLVRVEPSAYRELCEYILESAVLDAEGRMVRIDFEGYGVGLADGFFEGRGSYHALHTCNAWTNGALAAAGKDSAIWAPLPRGVLRQLPNNQGLPPK</sequence>
<organism evidence="3 4">
    <name type="scientific">Saltatorellus ferox</name>
    <dbReference type="NCBI Taxonomy" id="2528018"/>
    <lineage>
        <taxon>Bacteria</taxon>
        <taxon>Pseudomonadati</taxon>
        <taxon>Planctomycetota</taxon>
        <taxon>Planctomycetia</taxon>
        <taxon>Planctomycetia incertae sedis</taxon>
        <taxon>Saltatorellus</taxon>
    </lineage>
</organism>
<evidence type="ECO:0000313" key="3">
    <source>
        <dbReference type="EMBL" id="QDV09894.1"/>
    </source>
</evidence>
<gene>
    <name evidence="3" type="ORF">Poly30_54550</name>
</gene>